<name>A0ABV8YI12_9ACTN</name>
<dbReference type="PANTHER" id="PTHR43785">
    <property type="entry name" value="GAMMA-GLUTAMYLPUTRESCINE SYNTHETASE"/>
    <property type="match status" value="1"/>
</dbReference>
<dbReference type="GO" id="GO:0016874">
    <property type="term" value="F:ligase activity"/>
    <property type="evidence" value="ECO:0007669"/>
    <property type="project" value="UniProtKB-KW"/>
</dbReference>
<evidence type="ECO:0000313" key="6">
    <source>
        <dbReference type="EMBL" id="MFC4463971.1"/>
    </source>
</evidence>
<dbReference type="InterPro" id="IPR008146">
    <property type="entry name" value="Gln_synth_cat_dom"/>
</dbReference>
<dbReference type="InterPro" id="IPR014746">
    <property type="entry name" value="Gln_synth/guanido_kin_cat_dom"/>
</dbReference>
<dbReference type="Proteomes" id="UP001596012">
    <property type="component" value="Unassembled WGS sequence"/>
</dbReference>
<dbReference type="Gene3D" id="3.10.20.70">
    <property type="entry name" value="Glutamine synthetase, N-terminal domain"/>
    <property type="match status" value="1"/>
</dbReference>
<gene>
    <name evidence="6" type="ORF">ACFPH6_05235</name>
</gene>
<organism evidence="6 7">
    <name type="scientific">Streptomyces xiangluensis</name>
    <dbReference type="NCBI Taxonomy" id="2665720"/>
    <lineage>
        <taxon>Bacteria</taxon>
        <taxon>Bacillati</taxon>
        <taxon>Actinomycetota</taxon>
        <taxon>Actinomycetes</taxon>
        <taxon>Kitasatosporales</taxon>
        <taxon>Streptomycetaceae</taxon>
        <taxon>Streptomyces</taxon>
    </lineage>
</organism>
<dbReference type="Pfam" id="PF00120">
    <property type="entry name" value="Gln-synt_C"/>
    <property type="match status" value="1"/>
</dbReference>
<dbReference type="Gene3D" id="3.30.590.10">
    <property type="entry name" value="Glutamine synthetase/guanido kinase, catalytic domain"/>
    <property type="match status" value="1"/>
</dbReference>
<protein>
    <submittedName>
        <fullName evidence="6">Glutamine synthetase family protein</fullName>
        <ecNumber evidence="6">6.3.1.-</ecNumber>
    </submittedName>
</protein>
<evidence type="ECO:0000259" key="5">
    <source>
        <dbReference type="PROSITE" id="PS51987"/>
    </source>
</evidence>
<evidence type="ECO:0000256" key="4">
    <source>
        <dbReference type="RuleBase" id="RU000384"/>
    </source>
</evidence>
<dbReference type="EMBL" id="JBHSFG010000011">
    <property type="protein sequence ID" value="MFC4463971.1"/>
    <property type="molecule type" value="Genomic_DNA"/>
</dbReference>
<reference evidence="7" key="1">
    <citation type="journal article" date="2019" name="Int. J. Syst. Evol. Microbiol.">
        <title>The Global Catalogue of Microorganisms (GCM) 10K type strain sequencing project: providing services to taxonomists for standard genome sequencing and annotation.</title>
        <authorList>
            <consortium name="The Broad Institute Genomics Platform"/>
            <consortium name="The Broad Institute Genome Sequencing Center for Infectious Disease"/>
            <person name="Wu L."/>
            <person name="Ma J."/>
        </authorList>
    </citation>
    <scope>NUCLEOTIDE SEQUENCE [LARGE SCALE GENOMIC DNA]</scope>
    <source>
        <strain evidence="7">DT43</strain>
    </source>
</reference>
<keyword evidence="7" id="KW-1185">Reference proteome</keyword>
<dbReference type="SUPFAM" id="SSF54368">
    <property type="entry name" value="Glutamine synthetase, N-terminal domain"/>
    <property type="match status" value="1"/>
</dbReference>
<keyword evidence="2 6" id="KW-0436">Ligase</keyword>
<dbReference type="PANTHER" id="PTHR43785:SF12">
    <property type="entry name" value="TYPE-1 GLUTAMINE SYNTHETASE 2"/>
    <property type="match status" value="1"/>
</dbReference>
<dbReference type="RefSeq" id="WP_386337887.1">
    <property type="nucleotide sequence ID" value="NZ_JBHSFG010000011.1"/>
</dbReference>
<dbReference type="SMART" id="SM01230">
    <property type="entry name" value="Gln-synt_C"/>
    <property type="match status" value="1"/>
</dbReference>
<comment type="similarity">
    <text evidence="1 3 4">Belongs to the glutamine synthetase family.</text>
</comment>
<dbReference type="PROSITE" id="PS51987">
    <property type="entry name" value="GS_CATALYTIC"/>
    <property type="match status" value="1"/>
</dbReference>
<proteinExistence type="inferred from homology"/>
<evidence type="ECO:0000256" key="1">
    <source>
        <dbReference type="ARBA" id="ARBA00009897"/>
    </source>
</evidence>
<feature type="domain" description="GS catalytic" evidence="5">
    <location>
        <begin position="138"/>
        <end position="468"/>
    </location>
</feature>
<dbReference type="SUPFAM" id="SSF55931">
    <property type="entry name" value="Glutamine synthetase/guanido kinase"/>
    <property type="match status" value="1"/>
</dbReference>
<sequence length="468" mass="50179">MNPDSRGTLSAPRTVTDGAERAIGFEELGQLVENGAVTTVLLAVPDMQGRLKGKRYDAHGFLRHVATDAAEMCAYILATDVGMCPLDGYELASFDTGYGDFSLRPDATAVHQLAWMRRTVLVFTDALGHDGRPVDVAPRYILQRQLDHLAAGGITAQVGLECEVVLYQGYYTDAERTGYRRLRPLSTSNLDYALDHPPLMARYFQELEEALAGTDLPVEAIKSEGAPGQAEVTFRHGDPLRAADGHLLFKHAARNVGQQVGVAPTFMAAPATGIGSGLHIHLSLHRDGQPLFSPASGEVPETARSVVAGLLEALPHLAPLYAPTVNSYKRFTPGTFAPLNFSWGHDNRTCAIRVVGTGDDLHLEVRLPGADANPYLALAAVLAAAGHGLDRKLDPPCPIISNAFEASNAPLLPNTLEEAHASLCDGPLADELLTPKVAEHYALAARHEIDVNRTAVTGEELRRGFATA</sequence>
<evidence type="ECO:0000256" key="3">
    <source>
        <dbReference type="PROSITE-ProRule" id="PRU01331"/>
    </source>
</evidence>
<comment type="caution">
    <text evidence="6">The sequence shown here is derived from an EMBL/GenBank/DDBJ whole genome shotgun (WGS) entry which is preliminary data.</text>
</comment>
<accession>A0ABV8YI12</accession>
<dbReference type="InterPro" id="IPR036651">
    <property type="entry name" value="Gln_synt_N_sf"/>
</dbReference>
<dbReference type="EC" id="6.3.1.-" evidence="6"/>
<evidence type="ECO:0000313" key="7">
    <source>
        <dbReference type="Proteomes" id="UP001596012"/>
    </source>
</evidence>
<evidence type="ECO:0000256" key="2">
    <source>
        <dbReference type="ARBA" id="ARBA00022598"/>
    </source>
</evidence>